<evidence type="ECO:0000313" key="2">
    <source>
        <dbReference type="Proteomes" id="UP000827976"/>
    </source>
</evidence>
<dbReference type="Proteomes" id="UP000827976">
    <property type="component" value="Chromosome 20"/>
</dbReference>
<dbReference type="EMBL" id="CM037030">
    <property type="protein sequence ID" value="KAH7651349.1"/>
    <property type="molecule type" value="Genomic_DNA"/>
</dbReference>
<reference evidence="2" key="1">
    <citation type="journal article" date="2022" name="Nat. Commun.">
        <title>Chromosome evolution and the genetic basis of agronomically important traits in greater yam.</title>
        <authorList>
            <person name="Bredeson J.V."/>
            <person name="Lyons J.B."/>
            <person name="Oniyinde I.O."/>
            <person name="Okereke N.R."/>
            <person name="Kolade O."/>
            <person name="Nnabue I."/>
            <person name="Nwadili C.O."/>
            <person name="Hribova E."/>
            <person name="Parker M."/>
            <person name="Nwogha J."/>
            <person name="Shu S."/>
            <person name="Carlson J."/>
            <person name="Kariba R."/>
            <person name="Muthemba S."/>
            <person name="Knop K."/>
            <person name="Barton G.J."/>
            <person name="Sherwood A.V."/>
            <person name="Lopez-Montes A."/>
            <person name="Asiedu R."/>
            <person name="Jamnadass R."/>
            <person name="Muchugi A."/>
            <person name="Goodstein D."/>
            <person name="Egesi C.N."/>
            <person name="Featherston J."/>
            <person name="Asfaw A."/>
            <person name="Simpson G.G."/>
            <person name="Dolezel J."/>
            <person name="Hendre P.S."/>
            <person name="Van Deynze A."/>
            <person name="Kumar P.L."/>
            <person name="Obidiegwu J.E."/>
            <person name="Bhattacharjee R."/>
            <person name="Rokhsar D.S."/>
        </authorList>
    </citation>
    <scope>NUCLEOTIDE SEQUENCE [LARGE SCALE GENOMIC DNA]</scope>
    <source>
        <strain evidence="2">cv. TDa95/00328</strain>
    </source>
</reference>
<evidence type="ECO:0000313" key="1">
    <source>
        <dbReference type="EMBL" id="KAH7651349.1"/>
    </source>
</evidence>
<keyword evidence="1" id="KW-0560">Oxidoreductase</keyword>
<dbReference type="EC" id="1.1.1.300" evidence="1"/>
<organism evidence="1 2">
    <name type="scientific">Dioscorea alata</name>
    <name type="common">Purple yam</name>
    <dbReference type="NCBI Taxonomy" id="55571"/>
    <lineage>
        <taxon>Eukaryota</taxon>
        <taxon>Viridiplantae</taxon>
        <taxon>Streptophyta</taxon>
        <taxon>Embryophyta</taxon>
        <taxon>Tracheophyta</taxon>
        <taxon>Spermatophyta</taxon>
        <taxon>Magnoliopsida</taxon>
        <taxon>Liliopsida</taxon>
        <taxon>Dioscoreales</taxon>
        <taxon>Dioscoreaceae</taxon>
        <taxon>Dioscorea</taxon>
    </lineage>
</organism>
<name>A0ACB7TRJ3_DIOAL</name>
<keyword evidence="2" id="KW-1185">Reference proteome</keyword>
<gene>
    <name evidence="1" type="ORF">IHE45_20G051100</name>
</gene>
<protein>
    <submittedName>
        <fullName evidence="1">NADP-retinol dehydrogenase protein</fullName>
        <ecNumber evidence="1">1.1.1.300</ecNumber>
    </submittedName>
</protein>
<sequence>MTSGGWQSYGRWSSSPPTSISFSPLAFPASCAGTTGLAPTLAAASPLRRNPSSSALFASSLVRRPAWALLLCAHSPLRAIMLFSVSFYGSLLAAILSNIFPSNCSYCISDLFPVGRCLQLLQKTIGEIKQQDDDASLSAFEVDLSSFSSIKKFESGIKQWLLDSNLHPSIQLLINNAGILATSCRVTSDGYDQMMQTNFIGAFVLTNLLLPLLKISPVPSKIVNVTSFTHRCISNTDLNEGTLGGKIFDCLPTSGSYPSAHTYELSKFCLLLFSYELHRQLHLVDPSPNISVIAADPGVVETKIMREIPPIISELAFKALRIMRLLQSPETGVDSIIDAALAPSDASGEYFFGGRGRTIRSSKLSYNAQLGKNLWSRSMMLFEEVQSSFH</sequence>
<proteinExistence type="predicted"/>
<accession>A0ACB7TRJ3</accession>
<comment type="caution">
    <text evidence="1">The sequence shown here is derived from an EMBL/GenBank/DDBJ whole genome shotgun (WGS) entry which is preliminary data.</text>
</comment>